<dbReference type="Proteomes" id="UP001078443">
    <property type="component" value="Unassembled WGS sequence"/>
</dbReference>
<dbReference type="InterPro" id="IPR050340">
    <property type="entry name" value="Cytosolic_Fe-S_CAF"/>
</dbReference>
<accession>A0ABT4CZS0</accession>
<evidence type="ECO:0000256" key="4">
    <source>
        <dbReference type="ARBA" id="ARBA00023014"/>
    </source>
</evidence>
<dbReference type="Pfam" id="PF04060">
    <property type="entry name" value="FeS"/>
    <property type="match status" value="1"/>
</dbReference>
<dbReference type="SUPFAM" id="SSF54862">
    <property type="entry name" value="4Fe-4S ferredoxins"/>
    <property type="match status" value="1"/>
</dbReference>
<dbReference type="CDD" id="cd00130">
    <property type="entry name" value="PAS"/>
    <property type="match status" value="1"/>
</dbReference>
<evidence type="ECO:0000259" key="7">
    <source>
        <dbReference type="PROSITE" id="PS51656"/>
    </source>
</evidence>
<dbReference type="Pfam" id="PF02906">
    <property type="entry name" value="Fe_hyd_lg_C"/>
    <property type="match status" value="1"/>
</dbReference>
<proteinExistence type="predicted"/>
<feature type="domain" description="PAS" evidence="5">
    <location>
        <begin position="417"/>
        <end position="487"/>
    </location>
</feature>
<dbReference type="InterPro" id="IPR017896">
    <property type="entry name" value="4Fe4S_Fe-S-bd"/>
</dbReference>
<dbReference type="Gene3D" id="3.30.450.20">
    <property type="entry name" value="PAS domain"/>
    <property type="match status" value="1"/>
</dbReference>
<dbReference type="PANTHER" id="PTHR11615">
    <property type="entry name" value="NITRATE, FORMATE, IRON DEHYDROGENASE"/>
    <property type="match status" value="1"/>
</dbReference>
<dbReference type="Gene3D" id="3.40.950.10">
    <property type="entry name" value="Fe-only Hydrogenase (Larger Subunit), Chain L, domain 3"/>
    <property type="match status" value="1"/>
</dbReference>
<evidence type="ECO:0000256" key="2">
    <source>
        <dbReference type="ARBA" id="ARBA00022723"/>
    </source>
</evidence>
<comment type="caution">
    <text evidence="8">The sequence shown here is derived from an EMBL/GenBank/DDBJ whole genome shotgun (WGS) entry which is preliminary data.</text>
</comment>
<dbReference type="InterPro" id="IPR004108">
    <property type="entry name" value="Fe_hydrogenase_lsu_C"/>
</dbReference>
<dbReference type="PROSITE" id="PS51379">
    <property type="entry name" value="4FE4S_FER_2"/>
    <property type="match status" value="2"/>
</dbReference>
<evidence type="ECO:0000256" key="1">
    <source>
        <dbReference type="ARBA" id="ARBA00022485"/>
    </source>
</evidence>
<dbReference type="Gene3D" id="3.30.70.20">
    <property type="match status" value="1"/>
</dbReference>
<reference evidence="8" key="1">
    <citation type="submission" date="2022-12" db="EMBL/GenBank/DDBJ databases">
        <authorList>
            <person name="Wang J."/>
        </authorList>
    </citation>
    <scope>NUCLEOTIDE SEQUENCE</scope>
    <source>
        <strain evidence="8">HY-45-18</strain>
    </source>
</reference>
<feature type="domain" description="4Fe-4S ferredoxin-type" evidence="6">
    <location>
        <begin position="31"/>
        <end position="60"/>
    </location>
</feature>
<dbReference type="InterPro" id="IPR017900">
    <property type="entry name" value="4Fe4S_Fe_S_CS"/>
</dbReference>
<dbReference type="InterPro" id="IPR007202">
    <property type="entry name" value="4Fe-4S_dom"/>
</dbReference>
<dbReference type="Gene3D" id="1.10.15.40">
    <property type="entry name" value="Electron transport complex subunit B, putative Fe-S cluster"/>
    <property type="match status" value="1"/>
</dbReference>
<feature type="domain" description="4Fe-4S" evidence="7">
    <location>
        <begin position="365"/>
        <end position="426"/>
    </location>
</feature>
<keyword evidence="3" id="KW-0408">Iron</keyword>
<gene>
    <name evidence="8" type="ORF">OW763_09045</name>
</gene>
<dbReference type="PROSITE" id="PS00198">
    <property type="entry name" value="4FE4S_FER_1"/>
    <property type="match status" value="1"/>
</dbReference>
<sequence>MNYINFSKASCKNCYKCLRSCPVKAIRFKNQQAEIVEERCIACGHCLEVCPQNAREIINDLDIVKGALISGKKVIVSIAPSFMGYMNVEEGKVVAGLKKIGFTTIEETAIGADAVTRYYKEYLQKNNIENYITTACPSANYMIEKYYPGLIKYMIPIDSPMIAHGKILKSIYGSDCFIVFIGPCAAKKIEADEYRENIKDVIDAVLTFDEIKMWLQEKNIDLNSIKSEKFNKNSFKQGAGFPVKGGIIKALEDVIDEKSLETISVSGTNNCIKIFESMKKGNIKGAFIEINVCEGSCVGGPNSTKYEDDYYTRLHKVKEYIKRKKKSINLQECSNEELNTLELEIDFSTSFRDKTFKDRIPSEEDIRRIMNEMGKFESEDELNCGVCGYNTCRKKAEAIFKGMAETDMCLHFMRSKAESLSNVIVESTESSIILVDRDMKIKEINPAAQEVFMVKSENIKGKPVSLLMRDEDIRRVKETGKSIIGKKDAYPQYNAVFIKNIVYLPKQNVVLVSMINVVESEMQRKELIKVKENTLNVAQEVIEKQMRVAQEIAGLLGETTAETKVILNKLRKVVAGE</sequence>
<keyword evidence="1" id="KW-0004">4Fe-4S</keyword>
<dbReference type="NCBIfam" id="TIGR00229">
    <property type="entry name" value="sensory_box"/>
    <property type="match status" value="1"/>
</dbReference>
<feature type="domain" description="4Fe-4S ferredoxin-type" evidence="6">
    <location>
        <begin position="2"/>
        <end position="30"/>
    </location>
</feature>
<dbReference type="InterPro" id="IPR035965">
    <property type="entry name" value="PAS-like_dom_sf"/>
</dbReference>
<evidence type="ECO:0000313" key="9">
    <source>
        <dbReference type="Proteomes" id="UP001078443"/>
    </source>
</evidence>
<name>A0ABT4CZS0_9CLOT</name>
<evidence type="ECO:0000259" key="5">
    <source>
        <dbReference type="PROSITE" id="PS50112"/>
    </source>
</evidence>
<evidence type="ECO:0000256" key="3">
    <source>
        <dbReference type="ARBA" id="ARBA00023004"/>
    </source>
</evidence>
<organism evidence="8 9">
    <name type="scientific">Clostridium aestuarii</name>
    <dbReference type="NCBI Taxonomy" id="338193"/>
    <lineage>
        <taxon>Bacteria</taxon>
        <taxon>Bacillati</taxon>
        <taxon>Bacillota</taxon>
        <taxon>Clostridia</taxon>
        <taxon>Eubacteriales</taxon>
        <taxon>Clostridiaceae</taxon>
        <taxon>Clostridium</taxon>
    </lineage>
</organism>
<dbReference type="EMBL" id="JAPQER010000003">
    <property type="protein sequence ID" value="MCY6484484.1"/>
    <property type="molecule type" value="Genomic_DNA"/>
</dbReference>
<keyword evidence="9" id="KW-1185">Reference proteome</keyword>
<evidence type="ECO:0000313" key="8">
    <source>
        <dbReference type="EMBL" id="MCY6484484.1"/>
    </source>
</evidence>
<dbReference type="PROSITE" id="PS51656">
    <property type="entry name" value="4FE4S"/>
    <property type="match status" value="1"/>
</dbReference>
<protein>
    <submittedName>
        <fullName evidence="8">4Fe-4S binding protein</fullName>
    </submittedName>
</protein>
<keyword evidence="2" id="KW-0479">Metal-binding</keyword>
<dbReference type="SMART" id="SM00091">
    <property type="entry name" value="PAS"/>
    <property type="match status" value="1"/>
</dbReference>
<keyword evidence="4" id="KW-0411">Iron-sulfur</keyword>
<dbReference type="Pfam" id="PF13237">
    <property type="entry name" value="Fer4_10"/>
    <property type="match status" value="1"/>
</dbReference>
<dbReference type="SUPFAM" id="SSF53920">
    <property type="entry name" value="Fe-only hydrogenase"/>
    <property type="match status" value="1"/>
</dbReference>
<evidence type="ECO:0000259" key="6">
    <source>
        <dbReference type="PROSITE" id="PS51379"/>
    </source>
</evidence>
<dbReference type="SUPFAM" id="SSF55785">
    <property type="entry name" value="PYP-like sensor domain (PAS domain)"/>
    <property type="match status" value="1"/>
</dbReference>
<dbReference type="RefSeq" id="WP_268040784.1">
    <property type="nucleotide sequence ID" value="NZ_JAPQER010000003.1"/>
</dbReference>
<dbReference type="InterPro" id="IPR009016">
    <property type="entry name" value="Fe_hydrogenase"/>
</dbReference>
<dbReference type="InterPro" id="IPR000014">
    <property type="entry name" value="PAS"/>
</dbReference>
<dbReference type="PROSITE" id="PS50112">
    <property type="entry name" value="PAS"/>
    <property type="match status" value="1"/>
</dbReference>